<accession>A0ACB7Y532</accession>
<proteinExistence type="predicted"/>
<protein>
    <submittedName>
        <fullName evidence="1">Uncharacterized protein</fullName>
    </submittedName>
</protein>
<keyword evidence="2" id="KW-1185">Reference proteome</keyword>
<name>A0ACB7Y532_9ERIC</name>
<dbReference type="EMBL" id="CM037155">
    <property type="protein sequence ID" value="KAH7848069.1"/>
    <property type="molecule type" value="Genomic_DNA"/>
</dbReference>
<sequence>MKLDEDKENTGGYRGLNGYNILFLQLGIYEKRLRQVKSNLYGFSGKPIPPKDRIALPVTIGPGGKSITYMVDFLVVDSPAAYNLIIGRPLLNQIGAVVSTYHLKMKFPVGEAKAEVKGGQKIARECYNVALKNSQDNPIEIYSVENIDVRDEDKLVQGEPVKDLVEAELEPGRPDRVVQLGAALEPQIRSRTKEAGGAGLVLQSLEGKKFKYALRFRFQATNNQAEYEALTTGLQLARAVGARSLAVISDSQLVVGQVKGEYEAKDENMEKYLKYVKQLIKSFQAFNISQVPKEENMEADQLARLATAKEDLIPGGVLMQYLDALSIANPVDEVQILESRELGLTS</sequence>
<gene>
    <name evidence="1" type="ORF">Vadar_033395</name>
</gene>
<comment type="caution">
    <text evidence="1">The sequence shown here is derived from an EMBL/GenBank/DDBJ whole genome shotgun (WGS) entry which is preliminary data.</text>
</comment>
<organism evidence="1 2">
    <name type="scientific">Vaccinium darrowii</name>
    <dbReference type="NCBI Taxonomy" id="229202"/>
    <lineage>
        <taxon>Eukaryota</taxon>
        <taxon>Viridiplantae</taxon>
        <taxon>Streptophyta</taxon>
        <taxon>Embryophyta</taxon>
        <taxon>Tracheophyta</taxon>
        <taxon>Spermatophyta</taxon>
        <taxon>Magnoliopsida</taxon>
        <taxon>eudicotyledons</taxon>
        <taxon>Gunneridae</taxon>
        <taxon>Pentapetalae</taxon>
        <taxon>asterids</taxon>
        <taxon>Ericales</taxon>
        <taxon>Ericaceae</taxon>
        <taxon>Vaccinioideae</taxon>
        <taxon>Vaccinieae</taxon>
        <taxon>Vaccinium</taxon>
    </lineage>
</organism>
<reference evidence="1 2" key="1">
    <citation type="journal article" date="2021" name="Hortic Res">
        <title>High-quality reference genome and annotation aids understanding of berry development for evergreen blueberry (Vaccinium darrowii).</title>
        <authorList>
            <person name="Yu J."/>
            <person name="Hulse-Kemp A.M."/>
            <person name="Babiker E."/>
            <person name="Staton M."/>
        </authorList>
    </citation>
    <scope>NUCLEOTIDE SEQUENCE [LARGE SCALE GENOMIC DNA]</scope>
    <source>
        <strain evidence="2">cv. NJ 8807/NJ 8810</strain>
        <tissue evidence="1">Young leaf</tissue>
    </source>
</reference>
<evidence type="ECO:0000313" key="1">
    <source>
        <dbReference type="EMBL" id="KAH7848069.1"/>
    </source>
</evidence>
<evidence type="ECO:0000313" key="2">
    <source>
        <dbReference type="Proteomes" id="UP000828048"/>
    </source>
</evidence>
<dbReference type="Proteomes" id="UP000828048">
    <property type="component" value="Chromosome 5"/>
</dbReference>